<comment type="similarity">
    <text evidence="2">Belongs to the bacterial solute-binding protein 8 family.</text>
</comment>
<keyword evidence="4 6" id="KW-0732">Signal</keyword>
<comment type="subcellular location">
    <subcellularLocation>
        <location evidence="1">Cell envelope</location>
    </subcellularLocation>
</comment>
<dbReference type="Proteomes" id="UP000683139">
    <property type="component" value="Unassembled WGS sequence"/>
</dbReference>
<organism evidence="8 9">
    <name type="scientific">Paenibacillus montaniterrae</name>
    <dbReference type="NCBI Taxonomy" id="429341"/>
    <lineage>
        <taxon>Bacteria</taxon>
        <taxon>Bacillati</taxon>
        <taxon>Bacillota</taxon>
        <taxon>Bacilli</taxon>
        <taxon>Bacillales</taxon>
        <taxon>Paenibacillaceae</taxon>
        <taxon>Paenibacillus</taxon>
    </lineage>
</organism>
<dbReference type="PROSITE" id="PS50983">
    <property type="entry name" value="FE_B12_PBP"/>
    <property type="match status" value="1"/>
</dbReference>
<evidence type="ECO:0000256" key="1">
    <source>
        <dbReference type="ARBA" id="ARBA00004196"/>
    </source>
</evidence>
<evidence type="ECO:0000256" key="5">
    <source>
        <dbReference type="SAM" id="MobiDB-lite"/>
    </source>
</evidence>
<reference evidence="8" key="1">
    <citation type="submission" date="2021-03" db="EMBL/GenBank/DDBJ databases">
        <title>Antimicrobial resistance genes in bacteria isolated from Japanese honey, and their potential for conferring macrolide and lincosamide resistance in the American foulbrood pathogen Paenibacillus larvae.</title>
        <authorList>
            <person name="Okamoto M."/>
            <person name="Kumagai M."/>
            <person name="Kanamori H."/>
            <person name="Takamatsu D."/>
        </authorList>
    </citation>
    <scope>NUCLEOTIDE SEQUENCE</scope>
    <source>
        <strain evidence="8">J40TS1</strain>
    </source>
</reference>
<accession>A0A920D133</accession>
<evidence type="ECO:0000313" key="9">
    <source>
        <dbReference type="Proteomes" id="UP000683139"/>
    </source>
</evidence>
<sequence length="339" mass="37407">MKPAKIASLLCIIFIMLAASACGNQSNQTTASPTPASNHQEQGQVEQQTENEAQGTRSFTDAYGRTVELPARPERVVAHYFASEVTALEGNLIGTNHINAKISLSEQQLASIAEIGGDGVGVNMEAILALSPDLIIIPNFLDEEAVAKLEKITTTVVLDYGEEPFQRLLKIGQLLNVEDKAEQWIAHYEARAAEKRSLLQDELKEGETASAFILHSNQKLYVYGYSRLGPTLYDALGLKQPQSVTELFAGNESELWKEISLEVLPDYAGDRVFFVDLSNDEAQTADRQELLNSSIWTSLPAFQNGHAYVVDQRWAQNDPLTLDWLLDQATELLLGQSNQ</sequence>
<keyword evidence="3" id="KW-0813">Transport</keyword>
<dbReference type="EMBL" id="BOSE01000013">
    <property type="protein sequence ID" value="GIP19163.1"/>
    <property type="molecule type" value="Genomic_DNA"/>
</dbReference>
<feature type="domain" description="Fe/B12 periplasmic-binding" evidence="7">
    <location>
        <begin position="65"/>
        <end position="337"/>
    </location>
</feature>
<dbReference type="RefSeq" id="WP_213519823.1">
    <property type="nucleotide sequence ID" value="NZ_BOSE01000013.1"/>
</dbReference>
<evidence type="ECO:0000256" key="3">
    <source>
        <dbReference type="ARBA" id="ARBA00022448"/>
    </source>
</evidence>
<dbReference type="GO" id="GO:1901678">
    <property type="term" value="P:iron coordination entity transport"/>
    <property type="evidence" value="ECO:0007669"/>
    <property type="project" value="UniProtKB-ARBA"/>
</dbReference>
<dbReference type="PANTHER" id="PTHR30532:SF26">
    <property type="entry name" value="IRON(3+)-HYDROXAMATE-BINDING PROTEIN FHUD"/>
    <property type="match status" value="1"/>
</dbReference>
<proteinExistence type="inferred from homology"/>
<evidence type="ECO:0000256" key="4">
    <source>
        <dbReference type="ARBA" id="ARBA00022729"/>
    </source>
</evidence>
<name>A0A920D133_9BACL</name>
<evidence type="ECO:0000256" key="6">
    <source>
        <dbReference type="SAM" id="SignalP"/>
    </source>
</evidence>
<dbReference type="PROSITE" id="PS51257">
    <property type="entry name" value="PROKAR_LIPOPROTEIN"/>
    <property type="match status" value="1"/>
</dbReference>
<dbReference type="InterPro" id="IPR051313">
    <property type="entry name" value="Bact_iron-sidero_bind"/>
</dbReference>
<comment type="caution">
    <text evidence="8">The sequence shown here is derived from an EMBL/GenBank/DDBJ whole genome shotgun (WGS) entry which is preliminary data.</text>
</comment>
<evidence type="ECO:0000259" key="7">
    <source>
        <dbReference type="PROSITE" id="PS50983"/>
    </source>
</evidence>
<dbReference type="AlphaFoldDB" id="A0A920D133"/>
<dbReference type="PANTHER" id="PTHR30532">
    <property type="entry name" value="IRON III DICITRATE-BINDING PERIPLASMIC PROTEIN"/>
    <property type="match status" value="1"/>
</dbReference>
<dbReference type="Gene3D" id="3.40.50.1980">
    <property type="entry name" value="Nitrogenase molybdenum iron protein domain"/>
    <property type="match status" value="2"/>
</dbReference>
<feature type="signal peptide" evidence="6">
    <location>
        <begin position="1"/>
        <end position="21"/>
    </location>
</feature>
<feature type="chain" id="PRO_5039094422" description="Fe/B12 periplasmic-binding domain-containing protein" evidence="6">
    <location>
        <begin position="22"/>
        <end position="339"/>
    </location>
</feature>
<protein>
    <recommendedName>
        <fullName evidence="7">Fe/B12 periplasmic-binding domain-containing protein</fullName>
    </recommendedName>
</protein>
<feature type="region of interest" description="Disordered" evidence="5">
    <location>
        <begin position="25"/>
        <end position="57"/>
    </location>
</feature>
<gene>
    <name evidence="8" type="ORF">J40TS1_48050</name>
</gene>
<dbReference type="Pfam" id="PF01497">
    <property type="entry name" value="Peripla_BP_2"/>
    <property type="match status" value="1"/>
</dbReference>
<dbReference type="SUPFAM" id="SSF53807">
    <property type="entry name" value="Helical backbone' metal receptor"/>
    <property type="match status" value="1"/>
</dbReference>
<evidence type="ECO:0000313" key="8">
    <source>
        <dbReference type="EMBL" id="GIP19163.1"/>
    </source>
</evidence>
<dbReference type="InterPro" id="IPR002491">
    <property type="entry name" value="ABC_transptr_periplasmic_BD"/>
</dbReference>
<dbReference type="GO" id="GO:0030288">
    <property type="term" value="C:outer membrane-bounded periplasmic space"/>
    <property type="evidence" value="ECO:0007669"/>
    <property type="project" value="TreeGrafter"/>
</dbReference>
<evidence type="ECO:0000256" key="2">
    <source>
        <dbReference type="ARBA" id="ARBA00008814"/>
    </source>
</evidence>
<keyword evidence="9" id="KW-1185">Reference proteome</keyword>